<dbReference type="EMBL" id="KZ293448">
    <property type="protein sequence ID" value="PBK65031.1"/>
    <property type="molecule type" value="Genomic_DNA"/>
</dbReference>
<evidence type="ECO:0000313" key="2">
    <source>
        <dbReference type="Proteomes" id="UP000218334"/>
    </source>
</evidence>
<accession>A0A2H3B2C6</accession>
<name>A0A2H3B2C6_9AGAR</name>
<protein>
    <submittedName>
        <fullName evidence="1">Uncharacterized protein</fullName>
    </submittedName>
</protein>
<dbReference type="AlphaFoldDB" id="A0A2H3B2C6"/>
<keyword evidence="2" id="KW-1185">Reference proteome</keyword>
<reference evidence="2" key="1">
    <citation type="journal article" date="2017" name="Nat. Ecol. Evol.">
        <title>Genome expansion and lineage-specific genetic innovations in the forest pathogenic fungi Armillaria.</title>
        <authorList>
            <person name="Sipos G."/>
            <person name="Prasanna A.N."/>
            <person name="Walter M.C."/>
            <person name="O'Connor E."/>
            <person name="Balint B."/>
            <person name="Krizsan K."/>
            <person name="Kiss B."/>
            <person name="Hess J."/>
            <person name="Varga T."/>
            <person name="Slot J."/>
            <person name="Riley R."/>
            <person name="Boka B."/>
            <person name="Rigling D."/>
            <person name="Barry K."/>
            <person name="Lee J."/>
            <person name="Mihaltcheva S."/>
            <person name="LaButti K."/>
            <person name="Lipzen A."/>
            <person name="Waldron R."/>
            <person name="Moloney N.M."/>
            <person name="Sperisen C."/>
            <person name="Kredics L."/>
            <person name="Vagvoelgyi C."/>
            <person name="Patrignani A."/>
            <person name="Fitzpatrick D."/>
            <person name="Nagy I."/>
            <person name="Doyle S."/>
            <person name="Anderson J.B."/>
            <person name="Grigoriev I.V."/>
            <person name="Gueldener U."/>
            <person name="Muensterkoetter M."/>
            <person name="Nagy L.G."/>
        </authorList>
    </citation>
    <scope>NUCLEOTIDE SEQUENCE [LARGE SCALE GENOMIC DNA]</scope>
    <source>
        <strain evidence="2">28-4</strain>
    </source>
</reference>
<organism evidence="1 2">
    <name type="scientific">Armillaria solidipes</name>
    <dbReference type="NCBI Taxonomy" id="1076256"/>
    <lineage>
        <taxon>Eukaryota</taxon>
        <taxon>Fungi</taxon>
        <taxon>Dikarya</taxon>
        <taxon>Basidiomycota</taxon>
        <taxon>Agaricomycotina</taxon>
        <taxon>Agaricomycetes</taxon>
        <taxon>Agaricomycetidae</taxon>
        <taxon>Agaricales</taxon>
        <taxon>Marasmiineae</taxon>
        <taxon>Physalacriaceae</taxon>
        <taxon>Armillaria</taxon>
    </lineage>
</organism>
<evidence type="ECO:0000313" key="1">
    <source>
        <dbReference type="EMBL" id="PBK65031.1"/>
    </source>
</evidence>
<sequence>MNETLDASMFKASSAAPTQDVVVGQEMQVPAARHQRSVTVHLPGADLNSQKMLEEEDKKSPSLLNELMPISWSRWGATTDFGLITIQIIEFGFFLLSNSKIKSCRPPSKFRSRDKRMNPKTQYCMIHLSLEVYTLGHTPNTLLFVAAAQL</sequence>
<proteinExistence type="predicted"/>
<dbReference type="Proteomes" id="UP000218334">
    <property type="component" value="Unassembled WGS sequence"/>
</dbReference>
<gene>
    <name evidence="1" type="ORF">ARMSODRAFT_978713</name>
</gene>